<dbReference type="Pfam" id="PF13185">
    <property type="entry name" value="GAF_2"/>
    <property type="match status" value="1"/>
</dbReference>
<name>A0A4Q5MZ06_9MICO</name>
<dbReference type="NCBIfam" id="TIGR00254">
    <property type="entry name" value="GGDEF"/>
    <property type="match status" value="1"/>
</dbReference>
<dbReference type="SMART" id="SM00052">
    <property type="entry name" value="EAL"/>
    <property type="match status" value="1"/>
</dbReference>
<dbReference type="SUPFAM" id="SSF55781">
    <property type="entry name" value="GAF domain-like"/>
    <property type="match status" value="1"/>
</dbReference>
<proteinExistence type="predicted"/>
<dbReference type="SMART" id="SM00065">
    <property type="entry name" value="GAF"/>
    <property type="match status" value="1"/>
</dbReference>
<dbReference type="OrthoDB" id="23692at2"/>
<dbReference type="CDD" id="cd01948">
    <property type="entry name" value="EAL"/>
    <property type="match status" value="1"/>
</dbReference>
<dbReference type="InterPro" id="IPR029787">
    <property type="entry name" value="Nucleotide_cyclase"/>
</dbReference>
<reference evidence="3 4" key="1">
    <citation type="submission" date="2019-01" db="EMBL/GenBank/DDBJ databases">
        <title>Novel species of Cellulomonas.</title>
        <authorList>
            <person name="Liu Q."/>
            <person name="Xin Y.-H."/>
        </authorList>
    </citation>
    <scope>NUCLEOTIDE SEQUENCE [LARGE SCALE GENOMIC DNA]</scope>
    <source>
        <strain evidence="3 4">HLT2-17</strain>
    </source>
</reference>
<dbReference type="PROSITE" id="PS50887">
    <property type="entry name" value="GGDEF"/>
    <property type="match status" value="1"/>
</dbReference>
<dbReference type="EMBL" id="SDWW01000024">
    <property type="protein sequence ID" value="RYV50945.1"/>
    <property type="molecule type" value="Genomic_DNA"/>
</dbReference>
<evidence type="ECO:0000313" key="4">
    <source>
        <dbReference type="Proteomes" id="UP000293764"/>
    </source>
</evidence>
<dbReference type="InterPro" id="IPR001633">
    <property type="entry name" value="EAL_dom"/>
</dbReference>
<dbReference type="Proteomes" id="UP000293764">
    <property type="component" value="Unassembled WGS sequence"/>
</dbReference>
<dbReference type="InterPro" id="IPR029016">
    <property type="entry name" value="GAF-like_dom_sf"/>
</dbReference>
<dbReference type="InterPro" id="IPR003018">
    <property type="entry name" value="GAF"/>
</dbReference>
<dbReference type="RefSeq" id="WP_130102767.1">
    <property type="nucleotide sequence ID" value="NZ_SDWW01000024.1"/>
</dbReference>
<dbReference type="PANTHER" id="PTHR44757:SF2">
    <property type="entry name" value="BIOFILM ARCHITECTURE MAINTENANCE PROTEIN MBAA"/>
    <property type="match status" value="1"/>
</dbReference>
<dbReference type="InterPro" id="IPR000160">
    <property type="entry name" value="GGDEF_dom"/>
</dbReference>
<dbReference type="SUPFAM" id="SSF55073">
    <property type="entry name" value="Nucleotide cyclase"/>
    <property type="match status" value="1"/>
</dbReference>
<dbReference type="PROSITE" id="PS50883">
    <property type="entry name" value="EAL"/>
    <property type="match status" value="1"/>
</dbReference>
<feature type="domain" description="EAL" evidence="1">
    <location>
        <begin position="352"/>
        <end position="604"/>
    </location>
</feature>
<keyword evidence="4" id="KW-1185">Reference proteome</keyword>
<dbReference type="CDD" id="cd01949">
    <property type="entry name" value="GGDEF"/>
    <property type="match status" value="1"/>
</dbReference>
<dbReference type="Gene3D" id="3.30.450.40">
    <property type="match status" value="1"/>
</dbReference>
<dbReference type="InterPro" id="IPR052155">
    <property type="entry name" value="Biofilm_reg_signaling"/>
</dbReference>
<dbReference type="SUPFAM" id="SSF141868">
    <property type="entry name" value="EAL domain-like"/>
    <property type="match status" value="1"/>
</dbReference>
<dbReference type="Pfam" id="PF00563">
    <property type="entry name" value="EAL"/>
    <property type="match status" value="1"/>
</dbReference>
<accession>A0A4Q5MZ06</accession>
<dbReference type="InterPro" id="IPR035919">
    <property type="entry name" value="EAL_sf"/>
</dbReference>
<evidence type="ECO:0000313" key="3">
    <source>
        <dbReference type="EMBL" id="RYV50945.1"/>
    </source>
</evidence>
<dbReference type="SMART" id="SM00267">
    <property type="entry name" value="GGDEF"/>
    <property type="match status" value="1"/>
</dbReference>
<dbReference type="Gene3D" id="3.30.70.270">
    <property type="match status" value="1"/>
</dbReference>
<sequence length="604" mass="64607">MVHEKRMASVLSDFARTLLTDFPIQAILDQLVERIPEVLPITGAGITVISPGLAPQYIAASNDEALRFERLQASLAEGPCLTAFRTGQAVFVPDLAADRRFPRFGPAAVAAGMAAVFTFPMRHGEARIGALDLYRDRPGALTAAAQDAAQTLADVAAAYLLNAQARQEATQAADWFRDRSLHDVLTGLPNRALLQERIEHASHRALRTHGAVAVLFVDLDHFKRVNDAYGHAVGDELLIAVGRRLASLVRPGDTLARVSGDEFVFLCEDLSHVTDVDVLVERIDEAFATPFALSGVEIAATASVGIAYAGAGEAVSDDLVLDADIAMYQAKRRGGATHQVINLRLAEEAHDRNELERDLRAALAGAALDVAYQPIVRSIDGSVIGVEALLRWTHPARGPVPAAAAVAVAEQSGLIAGIGGWVLDRACRDRGRWLAEHPRHPLDLSVNVSAHQLMAPGFVASVAEVLRATEMDPAALVLEVTEGVFVADGDRAMGVLGDLKLLGLRLALDDFGTGYSSLSYLRRFPVDIVKIDQSFVADLGRDPAASTMVAAITHLAHDLDKTVTAEGVETAAQRDEVVSVGCELAQGFFFARPMPALELSARLH</sequence>
<evidence type="ECO:0000259" key="1">
    <source>
        <dbReference type="PROSITE" id="PS50883"/>
    </source>
</evidence>
<dbReference type="Gene3D" id="3.20.20.450">
    <property type="entry name" value="EAL domain"/>
    <property type="match status" value="1"/>
</dbReference>
<gene>
    <name evidence="3" type="ORF">EUA98_11215</name>
</gene>
<organism evidence="3 4">
    <name type="scientific">Pengzhenrongella frigida</name>
    <dbReference type="NCBI Taxonomy" id="1259133"/>
    <lineage>
        <taxon>Bacteria</taxon>
        <taxon>Bacillati</taxon>
        <taxon>Actinomycetota</taxon>
        <taxon>Actinomycetes</taxon>
        <taxon>Micrococcales</taxon>
        <taxon>Pengzhenrongella</taxon>
    </lineage>
</organism>
<dbReference type="AlphaFoldDB" id="A0A4Q5MZ06"/>
<dbReference type="PANTHER" id="PTHR44757">
    <property type="entry name" value="DIGUANYLATE CYCLASE DGCP"/>
    <property type="match status" value="1"/>
</dbReference>
<protein>
    <submittedName>
        <fullName evidence="3">EAL domain-containing protein</fullName>
    </submittedName>
</protein>
<comment type="caution">
    <text evidence="3">The sequence shown here is derived from an EMBL/GenBank/DDBJ whole genome shotgun (WGS) entry which is preliminary data.</text>
</comment>
<feature type="domain" description="GGDEF" evidence="2">
    <location>
        <begin position="210"/>
        <end position="343"/>
    </location>
</feature>
<evidence type="ECO:0000259" key="2">
    <source>
        <dbReference type="PROSITE" id="PS50887"/>
    </source>
</evidence>
<dbReference type="InterPro" id="IPR043128">
    <property type="entry name" value="Rev_trsase/Diguanyl_cyclase"/>
</dbReference>
<dbReference type="Pfam" id="PF00990">
    <property type="entry name" value="GGDEF"/>
    <property type="match status" value="1"/>
</dbReference>